<evidence type="ECO:0000256" key="6">
    <source>
        <dbReference type="ARBA" id="ARBA00023277"/>
    </source>
</evidence>
<dbReference type="CDD" id="cd04729">
    <property type="entry name" value="NanE"/>
    <property type="match status" value="1"/>
</dbReference>
<dbReference type="GO" id="GO:0047465">
    <property type="term" value="F:N-acylglucosamine-6-phosphate 2-epimerase activity"/>
    <property type="evidence" value="ECO:0007669"/>
    <property type="project" value="UniProtKB-EC"/>
</dbReference>
<dbReference type="InterPro" id="IPR007260">
    <property type="entry name" value="NanE"/>
</dbReference>
<dbReference type="NCBIfam" id="NF002231">
    <property type="entry name" value="PRK01130.1"/>
    <property type="match status" value="1"/>
</dbReference>
<keyword evidence="9" id="KW-1185">Reference proteome</keyword>
<dbReference type="GO" id="GO:0019262">
    <property type="term" value="P:N-acetylneuraminate catabolic process"/>
    <property type="evidence" value="ECO:0007669"/>
    <property type="project" value="UniProtKB-UniRule"/>
</dbReference>
<dbReference type="FunFam" id="3.20.20.70:FF:000035">
    <property type="entry name" value="Putative N-acetylmannosamine-6-phosphate 2-epimerase"/>
    <property type="match status" value="1"/>
</dbReference>
<keyword evidence="5 7" id="KW-0413">Isomerase</keyword>
<dbReference type="HAMAP" id="MF_01235">
    <property type="entry name" value="ManNAc6P_epimer"/>
    <property type="match status" value="1"/>
</dbReference>
<comment type="similarity">
    <text evidence="4 7">Belongs to the NanE family.</text>
</comment>
<dbReference type="EMBL" id="JACJVP010000037">
    <property type="protein sequence ID" value="MBB6673301.1"/>
    <property type="molecule type" value="Genomic_DNA"/>
</dbReference>
<comment type="pathway">
    <text evidence="3 7">Amino-sugar metabolism; N-acetylneuraminate degradation; D-fructose 6-phosphate from N-acetylneuraminate: step 3/5.</text>
</comment>
<comment type="caution">
    <text evidence="8">The sequence shown here is derived from an EMBL/GenBank/DDBJ whole genome shotgun (WGS) entry which is preliminary data.</text>
</comment>
<evidence type="ECO:0000256" key="4">
    <source>
        <dbReference type="ARBA" id="ARBA00007439"/>
    </source>
</evidence>
<evidence type="ECO:0000313" key="9">
    <source>
        <dbReference type="Proteomes" id="UP000547209"/>
    </source>
</evidence>
<proteinExistence type="inferred from homology"/>
<evidence type="ECO:0000256" key="3">
    <source>
        <dbReference type="ARBA" id="ARBA00005081"/>
    </source>
</evidence>
<protein>
    <recommendedName>
        <fullName evidence="7">Putative N-acetylmannosamine-6-phosphate 2-epimerase</fullName>
        <ecNumber evidence="7">5.1.3.9</ecNumber>
    </recommendedName>
    <alternativeName>
        <fullName evidence="7">ManNAc-6-P epimerase</fullName>
    </alternativeName>
</protein>
<evidence type="ECO:0000256" key="7">
    <source>
        <dbReference type="HAMAP-Rule" id="MF_01235"/>
    </source>
</evidence>
<dbReference type="SUPFAM" id="SSF51366">
    <property type="entry name" value="Ribulose-phoshate binding barrel"/>
    <property type="match status" value="1"/>
</dbReference>
<accession>A0A7X0VGX0</accession>
<dbReference type="InterPro" id="IPR011060">
    <property type="entry name" value="RibuloseP-bd_barrel"/>
</dbReference>
<evidence type="ECO:0000256" key="1">
    <source>
        <dbReference type="ARBA" id="ARBA00000056"/>
    </source>
</evidence>
<reference evidence="8 9" key="1">
    <citation type="submission" date="2020-08" db="EMBL/GenBank/DDBJ databases">
        <title>Cohnella phylogeny.</title>
        <authorList>
            <person name="Dunlap C."/>
        </authorList>
    </citation>
    <scope>NUCLEOTIDE SEQUENCE [LARGE SCALE GENOMIC DNA]</scope>
    <source>
        <strain evidence="8 9">DSM 28246</strain>
    </source>
</reference>
<gene>
    <name evidence="7" type="primary">nanE</name>
    <name evidence="8" type="ORF">H7C19_21730</name>
</gene>
<dbReference type="Pfam" id="PF04131">
    <property type="entry name" value="NanE"/>
    <property type="match status" value="1"/>
</dbReference>
<dbReference type="PANTHER" id="PTHR36204">
    <property type="entry name" value="N-ACETYLMANNOSAMINE-6-PHOSPHATE 2-EPIMERASE-RELATED"/>
    <property type="match status" value="1"/>
</dbReference>
<dbReference type="Gene3D" id="3.20.20.70">
    <property type="entry name" value="Aldolase class I"/>
    <property type="match status" value="1"/>
</dbReference>
<comment type="catalytic activity">
    <reaction evidence="1 7">
        <text>an N-acyl-D-glucosamine 6-phosphate = an N-acyl-D-mannosamine 6-phosphate</text>
        <dbReference type="Rhea" id="RHEA:23932"/>
        <dbReference type="ChEBI" id="CHEBI:57599"/>
        <dbReference type="ChEBI" id="CHEBI:57666"/>
        <dbReference type="EC" id="5.1.3.9"/>
    </reaction>
</comment>
<dbReference type="PANTHER" id="PTHR36204:SF1">
    <property type="entry name" value="N-ACETYLMANNOSAMINE-6-PHOSPHATE 2-EPIMERASE-RELATED"/>
    <property type="match status" value="1"/>
</dbReference>
<dbReference type="InterPro" id="IPR013785">
    <property type="entry name" value="Aldolase_TIM"/>
</dbReference>
<organism evidence="8 9">
    <name type="scientific">Cohnella nanjingensis</name>
    <dbReference type="NCBI Taxonomy" id="1387779"/>
    <lineage>
        <taxon>Bacteria</taxon>
        <taxon>Bacillati</taxon>
        <taxon>Bacillota</taxon>
        <taxon>Bacilli</taxon>
        <taxon>Bacillales</taxon>
        <taxon>Paenibacillaceae</taxon>
        <taxon>Cohnella</taxon>
    </lineage>
</organism>
<evidence type="ECO:0000313" key="8">
    <source>
        <dbReference type="EMBL" id="MBB6673301.1"/>
    </source>
</evidence>
<keyword evidence="6 7" id="KW-0119">Carbohydrate metabolism</keyword>
<dbReference type="GO" id="GO:0005975">
    <property type="term" value="P:carbohydrate metabolic process"/>
    <property type="evidence" value="ECO:0007669"/>
    <property type="project" value="UniProtKB-UniRule"/>
</dbReference>
<dbReference type="UniPathway" id="UPA00629">
    <property type="reaction ID" value="UER00682"/>
</dbReference>
<comment type="function">
    <text evidence="2 7">Converts N-acetylmannosamine-6-phosphate (ManNAc-6-P) to N-acetylglucosamine-6-phosphate (GlcNAc-6-P).</text>
</comment>
<dbReference type="EC" id="5.1.3.9" evidence="7"/>
<dbReference type="GO" id="GO:0006053">
    <property type="term" value="P:N-acetylmannosamine catabolic process"/>
    <property type="evidence" value="ECO:0007669"/>
    <property type="project" value="TreeGrafter"/>
</dbReference>
<evidence type="ECO:0000256" key="5">
    <source>
        <dbReference type="ARBA" id="ARBA00023235"/>
    </source>
</evidence>
<name>A0A7X0VGX0_9BACL</name>
<dbReference type="Proteomes" id="UP000547209">
    <property type="component" value="Unassembled WGS sequence"/>
</dbReference>
<dbReference type="GO" id="GO:0005829">
    <property type="term" value="C:cytosol"/>
    <property type="evidence" value="ECO:0007669"/>
    <property type="project" value="TreeGrafter"/>
</dbReference>
<evidence type="ECO:0000256" key="2">
    <source>
        <dbReference type="ARBA" id="ARBA00002147"/>
    </source>
</evidence>
<sequence>MNEALIIDSLKDGFIVSCQALEQEPLFGAELMASMAVAAEEGGAVAIRANTPRDIAAIKRKSALPVIGLYKKHYPGSEVYITPTLQEIREIAEAGADLLAFDATQLPRPDGRSLQEFVAAIRLAYPHLRLVADISTYEEGVAAMALGVDLVSTTLSGYTSYSTQQEQPDIDLVSRLAALRRTPVLAEGRIWTPEECIACLRLGAHAVVVGTAITRPQEITKRFVQAIRGALNHDGS</sequence>
<dbReference type="AlphaFoldDB" id="A0A7X0VGX0"/>